<feature type="domain" description="DUF4240" evidence="2">
    <location>
        <begin position="40"/>
        <end position="163"/>
    </location>
</feature>
<feature type="chain" id="PRO_5012345735" description="DUF4240 domain-containing protein" evidence="1">
    <location>
        <begin position="24"/>
        <end position="216"/>
    </location>
</feature>
<proteinExistence type="predicted"/>
<evidence type="ECO:0000313" key="4">
    <source>
        <dbReference type="Proteomes" id="UP000189739"/>
    </source>
</evidence>
<dbReference type="InterPro" id="IPR025334">
    <property type="entry name" value="DUF4240"/>
</dbReference>
<name>A0A1S9PIC1_9SPHI</name>
<sequence>MRSIPIFALLLLCLVFGCSQPNAQKKTPRAQASYEKADKMDEQEFWKIIDHSYSVAGDNKQKQDDIITQKLSAYTPEQIIEFEVIFRKKVIEADDYKVMAAAKIIDGVVTDDPYLYFRFWLIGLGEKTFKEALKNPDYLADVVDSGVEPDFESLLYVSTKAYMKKTGRQKEDESFPRDVAYEKGLDYDFGAPPTKGKDWKTEDLSKLYPKLWEKFN</sequence>
<dbReference type="Pfam" id="PF14024">
    <property type="entry name" value="DUF4240"/>
    <property type="match status" value="1"/>
</dbReference>
<comment type="caution">
    <text evidence="3">The sequence shown here is derived from an EMBL/GenBank/DDBJ whole genome shotgun (WGS) entry which is preliminary data.</text>
</comment>
<protein>
    <recommendedName>
        <fullName evidence="2">DUF4240 domain-containing protein</fullName>
    </recommendedName>
</protein>
<evidence type="ECO:0000259" key="2">
    <source>
        <dbReference type="Pfam" id="PF14024"/>
    </source>
</evidence>
<keyword evidence="4" id="KW-1185">Reference proteome</keyword>
<feature type="signal peptide" evidence="1">
    <location>
        <begin position="1"/>
        <end position="23"/>
    </location>
</feature>
<gene>
    <name evidence="3" type="ORF">BC343_24190</name>
</gene>
<dbReference type="EMBL" id="MBTF01000005">
    <property type="protein sequence ID" value="OOQ60696.1"/>
    <property type="molecule type" value="Genomic_DNA"/>
</dbReference>
<dbReference type="STRING" id="1792845.BC343_24190"/>
<evidence type="ECO:0000313" key="3">
    <source>
        <dbReference type="EMBL" id="OOQ60696.1"/>
    </source>
</evidence>
<organism evidence="3 4">
    <name type="scientific">Mucilaginibacter pedocola</name>
    <dbReference type="NCBI Taxonomy" id="1792845"/>
    <lineage>
        <taxon>Bacteria</taxon>
        <taxon>Pseudomonadati</taxon>
        <taxon>Bacteroidota</taxon>
        <taxon>Sphingobacteriia</taxon>
        <taxon>Sphingobacteriales</taxon>
        <taxon>Sphingobacteriaceae</taxon>
        <taxon>Mucilaginibacter</taxon>
    </lineage>
</organism>
<accession>A0A1S9PIC1</accession>
<keyword evidence="1" id="KW-0732">Signal</keyword>
<reference evidence="3 4" key="1">
    <citation type="submission" date="2016-07" db="EMBL/GenBank/DDBJ databases">
        <title>Genomic analysis of zinc-resistant bacterium Mucilaginibacter pedocola TBZ30.</title>
        <authorList>
            <person name="Huang J."/>
            <person name="Tang J."/>
        </authorList>
    </citation>
    <scope>NUCLEOTIDE SEQUENCE [LARGE SCALE GENOMIC DNA]</scope>
    <source>
        <strain evidence="3 4">TBZ30</strain>
    </source>
</reference>
<dbReference type="PROSITE" id="PS51257">
    <property type="entry name" value="PROKAR_LIPOPROTEIN"/>
    <property type="match status" value="1"/>
</dbReference>
<dbReference type="Proteomes" id="UP000189739">
    <property type="component" value="Unassembled WGS sequence"/>
</dbReference>
<dbReference type="AlphaFoldDB" id="A0A1S9PIC1"/>
<dbReference type="OrthoDB" id="6200718at2"/>
<evidence type="ECO:0000256" key="1">
    <source>
        <dbReference type="SAM" id="SignalP"/>
    </source>
</evidence>